<dbReference type="EMBL" id="LCWF01000137">
    <property type="protein sequence ID" value="KKY17744.1"/>
    <property type="molecule type" value="Genomic_DNA"/>
</dbReference>
<dbReference type="PANTHER" id="PTHR11733">
    <property type="entry name" value="ZINC METALLOPROTEASE FAMILY M13 NEPRILYSIN-RELATED"/>
    <property type="match status" value="1"/>
</dbReference>
<keyword evidence="12" id="KW-1185">Reference proteome</keyword>
<dbReference type="Proteomes" id="UP000053317">
    <property type="component" value="Unassembled WGS sequence"/>
</dbReference>
<sequence length="812" mass="91040">MDTPMDSAGQSTPDQPGSGAESRAQGRPKASRHSSSWVNRIHRRHDKIRHSGSLPEEEPLLREQRESDDQPSLEEHQQQDPENAVKHKKQTHHDEICLTPACVHAASELLYQVDPDYEQIDPCDDFDQYACGGWQQRHDLRPDQSSVSTAMLMDESSRTVLRHILEDSSFLNNITDLEYADASKENFHKLKASYDACMNVDLLKEIGLAPLAAFLKSIDQKFIAGNGPRLASAAPELRQRLLRSNINANLTDVVQSLSSTGVDALVTFYVSADDRDPDNNILTISPPSSPGLPSLEYYDDDDIVSDYTKVIANVLKYFSNSTSSLFTTTYGDGTDLQGFDALVNSLVEFERKLAKVTPTTQQQEDVTYYYNPRSIDEAQEMFPQLSFSDIISTLSLDKSVPQKVIVGSPSYMRNASRILEDTHEEIVHAFLTWKVIQSYSGIVDDAAVKTLKQFNKRLRGQDPDAEPERWKTCIGTVDSQLGWILSNYFVDATFSEESKKFGERIISDIKTSFVNTLNKTSWMSASVREQAINKVAAIDVKVGYPTSDPNITDPAALSNYYSDLAISNTSYFNNTVHSTAFEIRRMWAKLGKPVSREEWDMTAPTVNAYYDLPGQSINFPAGIMQSPVFHPPSVPQYLAYGSFGSVSGHELSHAFDSTGRHYDQNGNFTDWWDNSTVNQFQTKAQCFIDQYSNFTVPGNNGEELNLNGRLTLGENIADAGGVAASFAAWKRHELSDPDQLLPGLGHFTKDQLFFVSYASFWCGKTRKEAQVEAIYRDPHAPRFARIKGTMANSREFKEAFGCKKKEEVCKLW</sequence>
<evidence type="ECO:0000313" key="11">
    <source>
        <dbReference type="EMBL" id="KKY17744.1"/>
    </source>
</evidence>
<accession>A0A0G2E4U6</accession>
<dbReference type="InterPro" id="IPR008753">
    <property type="entry name" value="Peptidase_M13_N"/>
</dbReference>
<reference evidence="11 12" key="2">
    <citation type="submission" date="2015-05" db="EMBL/GenBank/DDBJ databases">
        <authorList>
            <person name="Morales-Cruz A."/>
            <person name="Amrine K.C."/>
            <person name="Cantu D."/>
        </authorList>
    </citation>
    <scope>NUCLEOTIDE SEQUENCE [LARGE SCALE GENOMIC DNA]</scope>
    <source>
        <strain evidence="11">UCRPC4</strain>
    </source>
</reference>
<organism evidence="11 12">
    <name type="scientific">Phaeomoniella chlamydospora</name>
    <name type="common">Phaeoacremonium chlamydosporum</name>
    <dbReference type="NCBI Taxonomy" id="158046"/>
    <lineage>
        <taxon>Eukaryota</taxon>
        <taxon>Fungi</taxon>
        <taxon>Dikarya</taxon>
        <taxon>Ascomycota</taxon>
        <taxon>Pezizomycotina</taxon>
        <taxon>Eurotiomycetes</taxon>
        <taxon>Chaetothyriomycetidae</taxon>
        <taxon>Phaeomoniellales</taxon>
        <taxon>Phaeomoniellaceae</taxon>
        <taxon>Phaeomoniella</taxon>
    </lineage>
</organism>
<evidence type="ECO:0000256" key="5">
    <source>
        <dbReference type="ARBA" id="ARBA00022801"/>
    </source>
</evidence>
<keyword evidence="4" id="KW-0479">Metal-binding</keyword>
<dbReference type="PRINTS" id="PR00786">
    <property type="entry name" value="NEPRILYSIN"/>
</dbReference>
<dbReference type="InterPro" id="IPR000718">
    <property type="entry name" value="Peptidase_M13"/>
</dbReference>
<dbReference type="Gene3D" id="1.10.1380.10">
    <property type="entry name" value="Neutral endopeptidase , domain2"/>
    <property type="match status" value="1"/>
</dbReference>
<dbReference type="PANTHER" id="PTHR11733:SF167">
    <property type="entry name" value="FI17812P1-RELATED"/>
    <property type="match status" value="1"/>
</dbReference>
<name>A0A0G2E4U6_PHACM</name>
<feature type="domain" description="Peptidase M13 N-terminal" evidence="10">
    <location>
        <begin position="122"/>
        <end position="545"/>
    </location>
</feature>
<dbReference type="Gene3D" id="3.40.390.10">
    <property type="entry name" value="Collagenase (Catalytic Domain)"/>
    <property type="match status" value="1"/>
</dbReference>
<feature type="region of interest" description="Disordered" evidence="8">
    <location>
        <begin position="1"/>
        <end position="91"/>
    </location>
</feature>
<proteinExistence type="inferred from homology"/>
<dbReference type="GO" id="GO:0016485">
    <property type="term" value="P:protein processing"/>
    <property type="evidence" value="ECO:0007669"/>
    <property type="project" value="TreeGrafter"/>
</dbReference>
<dbReference type="InterPro" id="IPR042089">
    <property type="entry name" value="Peptidase_M13_dom_2"/>
</dbReference>
<feature type="compositionally biased region" description="Basic and acidic residues" evidence="8">
    <location>
        <begin position="59"/>
        <end position="85"/>
    </location>
</feature>
<dbReference type="CDD" id="cd08662">
    <property type="entry name" value="M13"/>
    <property type="match status" value="1"/>
</dbReference>
<evidence type="ECO:0000256" key="8">
    <source>
        <dbReference type="SAM" id="MobiDB-lite"/>
    </source>
</evidence>
<evidence type="ECO:0000256" key="7">
    <source>
        <dbReference type="ARBA" id="ARBA00023049"/>
    </source>
</evidence>
<evidence type="ECO:0000256" key="2">
    <source>
        <dbReference type="ARBA" id="ARBA00007357"/>
    </source>
</evidence>
<comment type="caution">
    <text evidence="11">The sequence shown here is derived from an EMBL/GenBank/DDBJ whole genome shotgun (WGS) entry which is preliminary data.</text>
</comment>
<dbReference type="GO" id="GO:0004222">
    <property type="term" value="F:metalloendopeptidase activity"/>
    <property type="evidence" value="ECO:0007669"/>
    <property type="project" value="InterPro"/>
</dbReference>
<dbReference type="Pfam" id="PF05649">
    <property type="entry name" value="Peptidase_M13_N"/>
    <property type="match status" value="1"/>
</dbReference>
<dbReference type="PROSITE" id="PS51885">
    <property type="entry name" value="NEPRILYSIN"/>
    <property type="match status" value="1"/>
</dbReference>
<dbReference type="Pfam" id="PF01431">
    <property type="entry name" value="Peptidase_M13"/>
    <property type="match status" value="1"/>
</dbReference>
<evidence type="ECO:0000256" key="6">
    <source>
        <dbReference type="ARBA" id="ARBA00022833"/>
    </source>
</evidence>
<evidence type="ECO:0000259" key="9">
    <source>
        <dbReference type="Pfam" id="PF01431"/>
    </source>
</evidence>
<dbReference type="InterPro" id="IPR018497">
    <property type="entry name" value="Peptidase_M13_C"/>
</dbReference>
<dbReference type="SUPFAM" id="SSF55486">
    <property type="entry name" value="Metalloproteases ('zincins'), catalytic domain"/>
    <property type="match status" value="1"/>
</dbReference>
<keyword evidence="5" id="KW-0378">Hydrolase</keyword>
<gene>
    <name evidence="11" type="ORF">UCRPC4_g05377</name>
</gene>
<evidence type="ECO:0000256" key="1">
    <source>
        <dbReference type="ARBA" id="ARBA00001947"/>
    </source>
</evidence>
<dbReference type="InterPro" id="IPR024079">
    <property type="entry name" value="MetalloPept_cat_dom_sf"/>
</dbReference>
<keyword evidence="6" id="KW-0862">Zinc</keyword>
<dbReference type="AlphaFoldDB" id="A0A0G2E4U6"/>
<reference evidence="11 12" key="1">
    <citation type="submission" date="2015-05" db="EMBL/GenBank/DDBJ databases">
        <title>Distinctive expansion of gene families associated with plant cell wall degradation and secondary metabolism in the genomes of grapevine trunk pathogens.</title>
        <authorList>
            <person name="Lawrence D.P."/>
            <person name="Travadon R."/>
            <person name="Rolshausen P.E."/>
            <person name="Baumgartner K."/>
        </authorList>
    </citation>
    <scope>NUCLEOTIDE SEQUENCE [LARGE SCALE GENOMIC DNA]</scope>
    <source>
        <strain evidence="11">UCRPC4</strain>
    </source>
</reference>
<comment type="cofactor">
    <cofactor evidence="1">
        <name>Zn(2+)</name>
        <dbReference type="ChEBI" id="CHEBI:29105"/>
    </cofactor>
</comment>
<dbReference type="GO" id="GO:0046872">
    <property type="term" value="F:metal ion binding"/>
    <property type="evidence" value="ECO:0007669"/>
    <property type="project" value="UniProtKB-KW"/>
</dbReference>
<evidence type="ECO:0000256" key="3">
    <source>
        <dbReference type="ARBA" id="ARBA00022670"/>
    </source>
</evidence>
<evidence type="ECO:0000256" key="4">
    <source>
        <dbReference type="ARBA" id="ARBA00022723"/>
    </source>
</evidence>
<evidence type="ECO:0000259" key="10">
    <source>
        <dbReference type="Pfam" id="PF05649"/>
    </source>
</evidence>
<dbReference type="GO" id="GO:0005886">
    <property type="term" value="C:plasma membrane"/>
    <property type="evidence" value="ECO:0007669"/>
    <property type="project" value="TreeGrafter"/>
</dbReference>
<keyword evidence="3" id="KW-0645">Protease</keyword>
<evidence type="ECO:0000313" key="12">
    <source>
        <dbReference type="Proteomes" id="UP000053317"/>
    </source>
</evidence>
<keyword evidence="7" id="KW-0482">Metalloprotease</keyword>
<protein>
    <submittedName>
        <fullName evidence="11">Putative peptidase family m13 protein</fullName>
    </submittedName>
</protein>
<comment type="similarity">
    <text evidence="2">Belongs to the peptidase M13 family.</text>
</comment>
<dbReference type="OrthoDB" id="6475849at2759"/>
<feature type="domain" description="Peptidase M13 C-terminal" evidence="9">
    <location>
        <begin position="607"/>
        <end position="807"/>
    </location>
</feature>
<feature type="compositionally biased region" description="Basic residues" evidence="8">
    <location>
        <begin position="40"/>
        <end position="50"/>
    </location>
</feature>